<dbReference type="Proteomes" id="UP001295794">
    <property type="component" value="Unassembled WGS sequence"/>
</dbReference>
<dbReference type="PANTHER" id="PTHR13070">
    <property type="entry name" value="TRNA-SPLICING ENDONUCLEASE SUBUNIT SEN34-RELATED"/>
    <property type="match status" value="1"/>
</dbReference>
<sequence>FTLTRGLCMASKTPLHLRVSNNKAYLWDVDDIAVVRNVHRICGVLSGTLPHLSQQNVFLGVPLVLLAEEVVLLVENEAAVLVDDPKAHSDPSPSDLQRWSAREKSLAEQQINQASQVQKDPTTLSMSDAALKKRKDREAKRAAAAEAGAADPLMSITSEVAPSSAVAAQPAGSSPSANDSQYTVVIPADSTEFEWYNDKHSVFTTIEAAKGQGSGSIHPPFTKEPNAVY</sequence>
<feature type="non-terminal residue" evidence="4">
    <location>
        <position position="229"/>
    </location>
</feature>
<evidence type="ECO:0000259" key="3">
    <source>
        <dbReference type="Pfam" id="PF26577"/>
    </source>
</evidence>
<dbReference type="EMBL" id="CAVNYO010000419">
    <property type="protein sequence ID" value="CAK5277764.1"/>
    <property type="molecule type" value="Genomic_DNA"/>
</dbReference>
<protein>
    <recommendedName>
        <fullName evidence="3">TSEN34 N-terminal domain-containing protein</fullName>
    </recommendedName>
</protein>
<evidence type="ECO:0000313" key="5">
    <source>
        <dbReference type="Proteomes" id="UP001295794"/>
    </source>
</evidence>
<evidence type="ECO:0000313" key="4">
    <source>
        <dbReference type="EMBL" id="CAK5277764.1"/>
    </source>
</evidence>
<dbReference type="Pfam" id="PF26577">
    <property type="entry name" value="TSEN34_N"/>
    <property type="match status" value="1"/>
</dbReference>
<keyword evidence="5" id="KW-1185">Reference proteome</keyword>
<proteinExistence type="predicted"/>
<dbReference type="InterPro" id="IPR059049">
    <property type="entry name" value="TSEN34_N"/>
</dbReference>
<dbReference type="PANTHER" id="PTHR13070:SF0">
    <property type="entry name" value="TRNA-SPLICING ENDONUCLEASE SUBUNIT SEN34"/>
    <property type="match status" value="1"/>
</dbReference>
<feature type="domain" description="TSEN34 N-terminal" evidence="3">
    <location>
        <begin position="17"/>
        <end position="84"/>
    </location>
</feature>
<feature type="region of interest" description="Disordered" evidence="2">
    <location>
        <begin position="84"/>
        <end position="105"/>
    </location>
</feature>
<keyword evidence="1" id="KW-0456">Lyase</keyword>
<organism evidence="4 5">
    <name type="scientific">Mycena citricolor</name>
    <dbReference type="NCBI Taxonomy" id="2018698"/>
    <lineage>
        <taxon>Eukaryota</taxon>
        <taxon>Fungi</taxon>
        <taxon>Dikarya</taxon>
        <taxon>Basidiomycota</taxon>
        <taxon>Agaricomycotina</taxon>
        <taxon>Agaricomycetes</taxon>
        <taxon>Agaricomycetidae</taxon>
        <taxon>Agaricales</taxon>
        <taxon>Marasmiineae</taxon>
        <taxon>Mycenaceae</taxon>
        <taxon>Mycena</taxon>
    </lineage>
</organism>
<dbReference type="GO" id="GO:0000379">
    <property type="term" value="P:tRNA-type intron splice site recognition and cleavage"/>
    <property type="evidence" value="ECO:0007669"/>
    <property type="project" value="TreeGrafter"/>
</dbReference>
<evidence type="ECO:0000256" key="1">
    <source>
        <dbReference type="ARBA" id="ARBA00023239"/>
    </source>
</evidence>
<feature type="non-terminal residue" evidence="4">
    <location>
        <position position="1"/>
    </location>
</feature>
<dbReference type="GO" id="GO:0000213">
    <property type="term" value="F:tRNA-intron lyase activity"/>
    <property type="evidence" value="ECO:0007669"/>
    <property type="project" value="TreeGrafter"/>
</dbReference>
<comment type="caution">
    <text evidence="4">The sequence shown here is derived from an EMBL/GenBank/DDBJ whole genome shotgun (WGS) entry which is preliminary data.</text>
</comment>
<accession>A0AAD2K506</accession>
<dbReference type="AlphaFoldDB" id="A0AAD2K506"/>
<name>A0AAD2K506_9AGAR</name>
<evidence type="ECO:0000256" key="2">
    <source>
        <dbReference type="SAM" id="MobiDB-lite"/>
    </source>
</evidence>
<gene>
    <name evidence="4" type="ORF">MYCIT1_LOCUS26851</name>
</gene>
<reference evidence="4" key="1">
    <citation type="submission" date="2023-11" db="EMBL/GenBank/DDBJ databases">
        <authorList>
            <person name="De Vega J J."/>
            <person name="De Vega J J."/>
        </authorList>
    </citation>
    <scope>NUCLEOTIDE SEQUENCE</scope>
</reference>